<keyword evidence="2" id="KW-1185">Reference proteome</keyword>
<reference evidence="1" key="1">
    <citation type="journal article" date="2014" name="Int. J. Syst. Evol. Microbiol.">
        <title>Complete genome sequence of Corynebacterium casei LMG S-19264T (=DSM 44701T), isolated from a smear-ripened cheese.</title>
        <authorList>
            <consortium name="US DOE Joint Genome Institute (JGI-PGF)"/>
            <person name="Walter F."/>
            <person name="Albersmeier A."/>
            <person name="Kalinowski J."/>
            <person name="Ruckert C."/>
        </authorList>
    </citation>
    <scope>NUCLEOTIDE SEQUENCE</scope>
    <source>
        <strain evidence="1">KCTC 23224</strain>
    </source>
</reference>
<organism evidence="1 2">
    <name type="scientific">Mongoliitalea lutea</name>
    <dbReference type="NCBI Taxonomy" id="849756"/>
    <lineage>
        <taxon>Bacteria</taxon>
        <taxon>Pseudomonadati</taxon>
        <taxon>Bacteroidota</taxon>
        <taxon>Cytophagia</taxon>
        <taxon>Cytophagales</taxon>
        <taxon>Cyclobacteriaceae</taxon>
        <taxon>Mongoliitalea</taxon>
    </lineage>
</organism>
<evidence type="ECO:0000313" key="1">
    <source>
        <dbReference type="EMBL" id="GHB44280.1"/>
    </source>
</evidence>
<comment type="caution">
    <text evidence="1">The sequence shown here is derived from an EMBL/GenBank/DDBJ whole genome shotgun (WGS) entry which is preliminary data.</text>
</comment>
<name>A0A8J3CXG8_9BACT</name>
<dbReference type="AlphaFoldDB" id="A0A8J3CXG8"/>
<proteinExistence type="predicted"/>
<dbReference type="Proteomes" id="UP000642809">
    <property type="component" value="Unassembled WGS sequence"/>
</dbReference>
<gene>
    <name evidence="1" type="ORF">GCM10008106_26630</name>
</gene>
<dbReference type="RefSeq" id="WP_189583506.1">
    <property type="nucleotide sequence ID" value="NZ_BMYF01000017.1"/>
</dbReference>
<protein>
    <submittedName>
        <fullName evidence="1">Uncharacterized protein</fullName>
    </submittedName>
</protein>
<dbReference type="EMBL" id="BMYF01000017">
    <property type="protein sequence ID" value="GHB44280.1"/>
    <property type="molecule type" value="Genomic_DNA"/>
</dbReference>
<reference evidence="1" key="2">
    <citation type="submission" date="2020-09" db="EMBL/GenBank/DDBJ databases">
        <authorList>
            <person name="Sun Q."/>
            <person name="Kim S."/>
        </authorList>
    </citation>
    <scope>NUCLEOTIDE SEQUENCE</scope>
    <source>
        <strain evidence="1">KCTC 23224</strain>
    </source>
</reference>
<accession>A0A8J3CXG8</accession>
<sequence>MNPLKEELEALKIRIENKIRTLVFTQKKLPFERLAKGRQLKELVIMAIKAIDDGDQKALNEYIEELKSRSIEITKYGRFIEN</sequence>
<evidence type="ECO:0000313" key="2">
    <source>
        <dbReference type="Proteomes" id="UP000642809"/>
    </source>
</evidence>